<dbReference type="GO" id="GO:0005737">
    <property type="term" value="C:cytoplasm"/>
    <property type="evidence" value="ECO:0007669"/>
    <property type="project" value="UniProtKB-SubCell"/>
</dbReference>
<sequence>MRAVVQRVSSAQVTVIDEENATSFVSGRIGSGFVVLVGISSEDTSDDLDYIVNKLVGLRVFEDDDGKMNRSIEETGGEMLVISQFTLYGDCRKGRRPSFVAAASPESAKPLYETFLKRLESTGVRVESGQFQAQMQVELVNDGPVTLLLDSSKGF</sequence>
<dbReference type="CDD" id="cd00563">
    <property type="entry name" value="Dtyr_deacylase"/>
    <property type="match status" value="1"/>
</dbReference>
<comment type="subcellular location">
    <subcellularLocation>
        <location evidence="2">Cytoplasm</location>
    </subcellularLocation>
</comment>
<dbReference type="InterPro" id="IPR023509">
    <property type="entry name" value="DTD-like_sf"/>
</dbReference>
<dbReference type="GO" id="GO:0106026">
    <property type="term" value="F:Gly-tRNA(Ala) deacylase activity"/>
    <property type="evidence" value="ECO:0007669"/>
    <property type="project" value="UniProtKB-UniRule"/>
</dbReference>
<comment type="domain">
    <text evidence="2">A Gly-cisPro motif from one monomer fits into the active site of the other monomer to allow specific chiral rejection of L-amino acids.</text>
</comment>
<dbReference type="AlphaFoldDB" id="A0A5C5X685"/>
<dbReference type="Gene3D" id="3.50.80.10">
    <property type="entry name" value="D-tyrosyl-tRNA(Tyr) deacylase"/>
    <property type="match status" value="1"/>
</dbReference>
<comment type="caution">
    <text evidence="3">The sequence shown here is derived from an EMBL/GenBank/DDBJ whole genome shotgun (WGS) entry which is preliminary data.</text>
</comment>
<name>A0A5C5X685_9PLAN</name>
<dbReference type="GO" id="GO:0043908">
    <property type="term" value="F:Ser(Gly)-tRNA(Ala) hydrolase activity"/>
    <property type="evidence" value="ECO:0007669"/>
    <property type="project" value="UniProtKB-UniRule"/>
</dbReference>
<gene>
    <name evidence="2 3" type="primary">dtd</name>
    <name evidence="3" type="ORF">KOR42_20090</name>
</gene>
<feature type="short sequence motif" description="Gly-cisPro motif, important for rejection of L-amino acids" evidence="2">
    <location>
        <begin position="143"/>
        <end position="144"/>
    </location>
</feature>
<comment type="catalytic activity">
    <reaction evidence="2">
        <text>glycyl-tRNA(Ala) + H2O = tRNA(Ala) + glycine + H(+)</text>
        <dbReference type="Rhea" id="RHEA:53744"/>
        <dbReference type="Rhea" id="RHEA-COMP:9657"/>
        <dbReference type="Rhea" id="RHEA-COMP:13640"/>
        <dbReference type="ChEBI" id="CHEBI:15377"/>
        <dbReference type="ChEBI" id="CHEBI:15378"/>
        <dbReference type="ChEBI" id="CHEBI:57305"/>
        <dbReference type="ChEBI" id="CHEBI:78442"/>
        <dbReference type="ChEBI" id="CHEBI:78522"/>
    </reaction>
</comment>
<evidence type="ECO:0000313" key="3">
    <source>
        <dbReference type="EMBL" id="TWT58627.1"/>
    </source>
</evidence>
<accession>A0A5C5X685</accession>
<dbReference type="FunFam" id="3.50.80.10:FF:000001">
    <property type="entry name" value="D-aminoacyl-tRNA deacylase"/>
    <property type="match status" value="1"/>
</dbReference>
<dbReference type="NCBIfam" id="TIGR00256">
    <property type="entry name" value="D-aminoacyl-tRNA deacylase"/>
    <property type="match status" value="1"/>
</dbReference>
<dbReference type="EMBL" id="SIHI01000001">
    <property type="protein sequence ID" value="TWT58627.1"/>
    <property type="molecule type" value="Genomic_DNA"/>
</dbReference>
<organism evidence="3 4">
    <name type="scientific">Thalassoglobus neptunius</name>
    <dbReference type="NCBI Taxonomy" id="1938619"/>
    <lineage>
        <taxon>Bacteria</taxon>
        <taxon>Pseudomonadati</taxon>
        <taxon>Planctomycetota</taxon>
        <taxon>Planctomycetia</taxon>
        <taxon>Planctomycetales</taxon>
        <taxon>Planctomycetaceae</taxon>
        <taxon>Thalassoglobus</taxon>
    </lineage>
</organism>
<reference evidence="3 4" key="1">
    <citation type="submission" date="2019-02" db="EMBL/GenBank/DDBJ databases">
        <title>Deep-cultivation of Planctomycetes and their phenomic and genomic characterization uncovers novel biology.</title>
        <authorList>
            <person name="Wiegand S."/>
            <person name="Jogler M."/>
            <person name="Boedeker C."/>
            <person name="Pinto D."/>
            <person name="Vollmers J."/>
            <person name="Rivas-Marin E."/>
            <person name="Kohn T."/>
            <person name="Peeters S.H."/>
            <person name="Heuer A."/>
            <person name="Rast P."/>
            <person name="Oberbeckmann S."/>
            <person name="Bunk B."/>
            <person name="Jeske O."/>
            <person name="Meyerdierks A."/>
            <person name="Storesund J.E."/>
            <person name="Kallscheuer N."/>
            <person name="Luecker S."/>
            <person name="Lage O.M."/>
            <person name="Pohl T."/>
            <person name="Merkel B.J."/>
            <person name="Hornburger P."/>
            <person name="Mueller R.-W."/>
            <person name="Bruemmer F."/>
            <person name="Labrenz M."/>
            <person name="Spormann A.M."/>
            <person name="Op Den Camp H."/>
            <person name="Overmann J."/>
            <person name="Amann R."/>
            <person name="Jetten M.S.M."/>
            <person name="Mascher T."/>
            <person name="Medema M.H."/>
            <person name="Devos D.P."/>
            <person name="Kaster A.-K."/>
            <person name="Ovreas L."/>
            <person name="Rohde M."/>
            <person name="Galperin M.Y."/>
            <person name="Jogler C."/>
        </authorList>
    </citation>
    <scope>NUCLEOTIDE SEQUENCE [LARGE SCALE GENOMIC DNA]</scope>
    <source>
        <strain evidence="3 4">KOR42</strain>
    </source>
</reference>
<dbReference type="GO" id="GO:0000049">
    <property type="term" value="F:tRNA binding"/>
    <property type="evidence" value="ECO:0007669"/>
    <property type="project" value="UniProtKB-UniRule"/>
</dbReference>
<dbReference type="Pfam" id="PF02580">
    <property type="entry name" value="Tyr_Deacylase"/>
    <property type="match status" value="1"/>
</dbReference>
<evidence type="ECO:0000313" key="4">
    <source>
        <dbReference type="Proteomes" id="UP000317243"/>
    </source>
</evidence>
<dbReference type="EC" id="3.1.1.-" evidence="2"/>
<proteinExistence type="inferred from homology"/>
<dbReference type="InterPro" id="IPR003732">
    <property type="entry name" value="Daa-tRNA_deacyls_DTD"/>
</dbReference>
<dbReference type="GO" id="GO:0019478">
    <property type="term" value="P:D-amino acid catabolic process"/>
    <property type="evidence" value="ECO:0007669"/>
    <property type="project" value="UniProtKB-UniRule"/>
</dbReference>
<dbReference type="EC" id="3.1.1.96" evidence="2"/>
<dbReference type="PANTHER" id="PTHR10472:SF5">
    <property type="entry name" value="D-AMINOACYL-TRNA DEACYLASE 1"/>
    <property type="match status" value="1"/>
</dbReference>
<dbReference type="RefSeq" id="WP_146509149.1">
    <property type="nucleotide sequence ID" value="NZ_SIHI01000001.1"/>
</dbReference>
<dbReference type="OrthoDB" id="9801395at2"/>
<keyword evidence="2 3" id="KW-0378">Hydrolase</keyword>
<evidence type="ECO:0000256" key="2">
    <source>
        <dbReference type="HAMAP-Rule" id="MF_00518"/>
    </source>
</evidence>
<dbReference type="PANTHER" id="PTHR10472">
    <property type="entry name" value="D-TYROSYL-TRNA TYR DEACYLASE"/>
    <property type="match status" value="1"/>
</dbReference>
<dbReference type="SUPFAM" id="SSF69500">
    <property type="entry name" value="DTD-like"/>
    <property type="match status" value="1"/>
</dbReference>
<keyword evidence="2" id="KW-0694">RNA-binding</keyword>
<comment type="similarity">
    <text evidence="1 2">Belongs to the DTD family.</text>
</comment>
<comment type="catalytic activity">
    <reaction evidence="2">
        <text>a D-aminoacyl-tRNA + H2O = a tRNA + a D-alpha-amino acid + H(+)</text>
        <dbReference type="Rhea" id="RHEA:13953"/>
        <dbReference type="Rhea" id="RHEA-COMP:10123"/>
        <dbReference type="Rhea" id="RHEA-COMP:10124"/>
        <dbReference type="ChEBI" id="CHEBI:15377"/>
        <dbReference type="ChEBI" id="CHEBI:15378"/>
        <dbReference type="ChEBI" id="CHEBI:59871"/>
        <dbReference type="ChEBI" id="CHEBI:78442"/>
        <dbReference type="ChEBI" id="CHEBI:79333"/>
        <dbReference type="EC" id="3.1.1.96"/>
    </reaction>
</comment>
<dbReference type="HAMAP" id="MF_00518">
    <property type="entry name" value="Deacylase_Dtd"/>
    <property type="match status" value="1"/>
</dbReference>
<comment type="subunit">
    <text evidence="2">Homodimer.</text>
</comment>
<dbReference type="Proteomes" id="UP000317243">
    <property type="component" value="Unassembled WGS sequence"/>
</dbReference>
<evidence type="ECO:0000256" key="1">
    <source>
        <dbReference type="ARBA" id="ARBA00009673"/>
    </source>
</evidence>
<keyword evidence="2" id="KW-0963">Cytoplasm</keyword>
<protein>
    <recommendedName>
        <fullName evidence="2">D-aminoacyl-tRNA deacylase</fullName>
        <shortName evidence="2">DTD</shortName>
        <ecNumber evidence="2">3.1.1.96</ecNumber>
    </recommendedName>
    <alternativeName>
        <fullName evidence="2">Gly-tRNA(Ala) deacylase</fullName>
        <ecNumber evidence="2">3.1.1.-</ecNumber>
    </alternativeName>
</protein>
<comment type="function">
    <text evidence="2">An aminoacyl-tRNA editing enzyme that deacylates mischarged D-aminoacyl-tRNAs. Also deacylates mischarged glycyl-tRNA(Ala), protecting cells against glycine mischarging by AlaRS. Acts via tRNA-based rather than protein-based catalysis; rejects L-amino acids rather than detecting D-amino acids in the active site. By recycling D-aminoacyl-tRNA to D-amino acids and free tRNA molecules, this enzyme counteracts the toxicity associated with the formation of D-aminoacyl-tRNA entities in vivo and helps enforce protein L-homochirality.</text>
</comment>
<dbReference type="GO" id="GO:0051500">
    <property type="term" value="F:D-tyrosyl-tRNA(Tyr) deacylase activity"/>
    <property type="evidence" value="ECO:0007669"/>
    <property type="project" value="TreeGrafter"/>
</dbReference>
<keyword evidence="2" id="KW-0820">tRNA-binding</keyword>
<keyword evidence="4" id="KW-1185">Reference proteome</keyword>